<dbReference type="SUPFAM" id="SSF53187">
    <property type="entry name" value="Zn-dependent exopeptidases"/>
    <property type="match status" value="1"/>
</dbReference>
<dbReference type="RefSeq" id="WP_073625660.1">
    <property type="nucleotide sequence ID" value="NZ_FRXO01000001.1"/>
</dbReference>
<comment type="cofactor">
    <cofactor evidence="1">
        <name>Mn(2+)</name>
        <dbReference type="ChEBI" id="CHEBI:29035"/>
    </cofactor>
</comment>
<evidence type="ECO:0000256" key="3">
    <source>
        <dbReference type="ARBA" id="ARBA00011738"/>
    </source>
</evidence>
<proteinExistence type="inferred from homology"/>
<reference evidence="10 11" key="1">
    <citation type="submission" date="2016-12" db="EMBL/GenBank/DDBJ databases">
        <authorList>
            <person name="Song W.-J."/>
            <person name="Kurnit D.M."/>
        </authorList>
    </citation>
    <scope>NUCLEOTIDE SEQUENCE [LARGE SCALE GENOMIC DNA]</scope>
    <source>
        <strain evidence="10 11">DSM 19599</strain>
    </source>
</reference>
<dbReference type="SUPFAM" id="SSF55031">
    <property type="entry name" value="Bacterial exopeptidase dimerisation domain"/>
    <property type="match status" value="1"/>
</dbReference>
<dbReference type="InterPro" id="IPR011650">
    <property type="entry name" value="Peptidase_M20_dimer"/>
</dbReference>
<sequence length="425" mass="44042">MTEDSLSFGREAESMLQTLAGFTSEPGRITRLYLTPSHRAASGRIAGWMAEAGLAVSEDAMGTVRGVLAAGDPASGNRRLLIGSHIDSVIDAGRYDGTLGVVVAILAVRELRRRGVRLPFGIEILAFGDEEGVRFPITLSSSSAVAGILERDALDVKDSDGVSVRDALKAFGCDPSRITEAAIDPDSVIGYLEVHIEQGPVLEQEGLALGVVTSIAGATRATFRVKGEAGHAGTVPMAGRKDALAAACELVVAIEAIARAQGGDLVATVGRMKVEPGAINVIPAAVEFSLDLRAGADDPREDAFAAITEAAEQIAARRGVAISWNRDHDRSTAACAPRLQAALAAGIAGRGDGRVRSLMSGAGHDGHAMAALTDIGMMFVRCRGGVSHTPAEFCSVEDMNEAVEALVGTILALADQTADQEAPAK</sequence>
<dbReference type="STRING" id="1123029.SAMN02745172_00590"/>
<dbReference type="PANTHER" id="PTHR32494:SF19">
    <property type="entry name" value="ALLANTOATE DEIMINASE-RELATED"/>
    <property type="match status" value="1"/>
</dbReference>
<evidence type="ECO:0000313" key="10">
    <source>
        <dbReference type="EMBL" id="SHO61113.1"/>
    </source>
</evidence>
<dbReference type="GO" id="GO:0016813">
    <property type="term" value="F:hydrolase activity, acting on carbon-nitrogen (but not peptide) bonds, in linear amidines"/>
    <property type="evidence" value="ECO:0007669"/>
    <property type="project" value="InterPro"/>
</dbReference>
<evidence type="ECO:0000256" key="5">
    <source>
        <dbReference type="ARBA" id="ARBA00022801"/>
    </source>
</evidence>
<dbReference type="Gene3D" id="3.40.630.10">
    <property type="entry name" value="Zn peptidases"/>
    <property type="match status" value="1"/>
</dbReference>
<feature type="binding site" evidence="7">
    <location>
        <position position="195"/>
    </location>
    <ligand>
        <name>Zn(2+)</name>
        <dbReference type="ChEBI" id="CHEBI:29105"/>
        <label>1</label>
    </ligand>
</feature>
<feature type="binding site" evidence="8">
    <location>
        <position position="293"/>
    </location>
    <ligand>
        <name>allantoate</name>
        <dbReference type="ChEBI" id="CHEBI:17536"/>
    </ligand>
</feature>
<evidence type="ECO:0000313" key="11">
    <source>
        <dbReference type="Proteomes" id="UP000186406"/>
    </source>
</evidence>
<feature type="binding site" evidence="7">
    <location>
        <position position="85"/>
    </location>
    <ligand>
        <name>Zn(2+)</name>
        <dbReference type="ChEBI" id="CHEBI:29105"/>
        <label>1</label>
    </ligand>
</feature>
<dbReference type="InterPro" id="IPR036264">
    <property type="entry name" value="Bact_exopeptidase_dim_dom"/>
</dbReference>
<feature type="binding site" evidence="8">
    <location>
        <position position="220"/>
    </location>
    <ligand>
        <name>allantoate</name>
        <dbReference type="ChEBI" id="CHEBI:17536"/>
    </ligand>
</feature>
<organism evidence="10 11">
    <name type="scientific">Pseudoxanthobacter soli DSM 19599</name>
    <dbReference type="NCBI Taxonomy" id="1123029"/>
    <lineage>
        <taxon>Bacteria</taxon>
        <taxon>Pseudomonadati</taxon>
        <taxon>Pseudomonadota</taxon>
        <taxon>Alphaproteobacteria</taxon>
        <taxon>Hyphomicrobiales</taxon>
        <taxon>Segnochrobactraceae</taxon>
        <taxon>Pseudoxanthobacter</taxon>
    </lineage>
</organism>
<feature type="binding site" evidence="7">
    <location>
        <position position="96"/>
    </location>
    <ligand>
        <name>Zn(2+)</name>
        <dbReference type="ChEBI" id="CHEBI:29105"/>
        <label>1</label>
    </ligand>
</feature>
<dbReference type="PANTHER" id="PTHR32494">
    <property type="entry name" value="ALLANTOATE DEIMINASE-RELATED"/>
    <property type="match status" value="1"/>
</dbReference>
<dbReference type="AlphaFoldDB" id="A0A1M7Z840"/>
<dbReference type="NCBIfam" id="NF006775">
    <property type="entry name" value="PRK09290.2-5"/>
    <property type="match status" value="1"/>
</dbReference>
<evidence type="ECO:0000256" key="2">
    <source>
        <dbReference type="ARBA" id="ARBA00006153"/>
    </source>
</evidence>
<keyword evidence="5" id="KW-0378">Hydrolase</keyword>
<dbReference type="Pfam" id="PF01546">
    <property type="entry name" value="Peptidase_M20"/>
    <property type="match status" value="1"/>
</dbReference>
<feature type="binding site" evidence="7">
    <location>
        <position position="96"/>
    </location>
    <ligand>
        <name>Zn(2+)</name>
        <dbReference type="ChEBI" id="CHEBI:29105"/>
        <label>2</label>
    </ligand>
</feature>
<dbReference type="InterPro" id="IPR002933">
    <property type="entry name" value="Peptidase_M20"/>
</dbReference>
<feature type="binding site" evidence="8">
    <location>
        <position position="280"/>
    </location>
    <ligand>
        <name>allantoate</name>
        <dbReference type="ChEBI" id="CHEBI:17536"/>
    </ligand>
</feature>
<feature type="binding site" evidence="7">
    <location>
        <position position="131"/>
    </location>
    <ligand>
        <name>Zn(2+)</name>
        <dbReference type="ChEBI" id="CHEBI:29105"/>
        <label>2</label>
    </ligand>
</feature>
<evidence type="ECO:0000256" key="4">
    <source>
        <dbReference type="ARBA" id="ARBA00022723"/>
    </source>
</evidence>
<evidence type="ECO:0000256" key="6">
    <source>
        <dbReference type="ARBA" id="ARBA00023211"/>
    </source>
</evidence>
<dbReference type="NCBIfam" id="TIGR01879">
    <property type="entry name" value="hydantase"/>
    <property type="match status" value="1"/>
</dbReference>
<feature type="binding site" evidence="7">
    <location>
        <position position="388"/>
    </location>
    <ligand>
        <name>Zn(2+)</name>
        <dbReference type="ChEBI" id="CHEBI:29105"/>
        <label>2</label>
    </ligand>
</feature>
<dbReference type="EMBL" id="FRXO01000001">
    <property type="protein sequence ID" value="SHO61113.1"/>
    <property type="molecule type" value="Genomic_DNA"/>
</dbReference>
<dbReference type="CDD" id="cd03884">
    <property type="entry name" value="M20_bAS"/>
    <property type="match status" value="1"/>
</dbReference>
<evidence type="ECO:0000259" key="9">
    <source>
        <dbReference type="Pfam" id="PF07687"/>
    </source>
</evidence>
<dbReference type="Gene3D" id="3.30.70.360">
    <property type="match status" value="1"/>
</dbReference>
<evidence type="ECO:0000256" key="1">
    <source>
        <dbReference type="ARBA" id="ARBA00001936"/>
    </source>
</evidence>
<name>A0A1M7Z840_9HYPH</name>
<dbReference type="Proteomes" id="UP000186406">
    <property type="component" value="Unassembled WGS sequence"/>
</dbReference>
<keyword evidence="11" id="KW-1185">Reference proteome</keyword>
<evidence type="ECO:0000256" key="8">
    <source>
        <dbReference type="PIRSR" id="PIRSR001235-2"/>
    </source>
</evidence>
<keyword evidence="7" id="KW-0862">Zinc</keyword>
<dbReference type="OrthoDB" id="9808195at2"/>
<feature type="domain" description="Peptidase M20 dimerisation" evidence="9">
    <location>
        <begin position="216"/>
        <end position="316"/>
    </location>
</feature>
<evidence type="ECO:0000256" key="7">
    <source>
        <dbReference type="PIRSR" id="PIRSR001235-1"/>
    </source>
</evidence>
<dbReference type="GO" id="GO:0046872">
    <property type="term" value="F:metal ion binding"/>
    <property type="evidence" value="ECO:0007669"/>
    <property type="project" value="UniProtKB-KW"/>
</dbReference>
<dbReference type="Pfam" id="PF07687">
    <property type="entry name" value="M20_dimer"/>
    <property type="match status" value="1"/>
</dbReference>
<protein>
    <submittedName>
        <fullName evidence="10">Allantoate deiminase</fullName>
    </submittedName>
</protein>
<comment type="cofactor">
    <cofactor evidence="7">
        <name>Zn(2+)</name>
        <dbReference type="ChEBI" id="CHEBI:29105"/>
    </cofactor>
    <text evidence="7">Binds 2 Zn(2+) ions per subunit.</text>
</comment>
<comment type="subunit">
    <text evidence="3">Homodimer.</text>
</comment>
<dbReference type="PIRSF" id="PIRSF001235">
    <property type="entry name" value="Amidase_carbamoylase"/>
    <property type="match status" value="1"/>
</dbReference>
<gene>
    <name evidence="10" type="ORF">SAMN02745172_00590</name>
</gene>
<keyword evidence="6" id="KW-0464">Manganese</keyword>
<keyword evidence="4 7" id="KW-0479">Metal-binding</keyword>
<accession>A0A1M7Z840</accession>
<comment type="similarity">
    <text evidence="2">Belongs to the peptidase M20 family.</text>
</comment>
<dbReference type="InterPro" id="IPR010158">
    <property type="entry name" value="Amidase_Cbmase"/>
</dbReference>